<dbReference type="Proteomes" id="UP000311605">
    <property type="component" value="Unassembled WGS sequence"/>
</dbReference>
<reference evidence="8 9" key="1">
    <citation type="submission" date="2019-06" db="EMBL/GenBank/DDBJ databases">
        <title>The draft genome of Rhizobium smilacinae PTYR-5.</title>
        <authorList>
            <person name="Liu L."/>
            <person name="Li L."/>
            <person name="Zhang X."/>
        </authorList>
    </citation>
    <scope>NUCLEOTIDE SEQUENCE [LARGE SCALE GENOMIC DNA]</scope>
    <source>
        <strain evidence="8 9">PTYR-5</strain>
    </source>
</reference>
<feature type="transmembrane region" description="Helical" evidence="6">
    <location>
        <begin position="34"/>
        <end position="51"/>
    </location>
</feature>
<dbReference type="InterPro" id="IPR051401">
    <property type="entry name" value="GtrA_CellWall_Glycosyl"/>
</dbReference>
<proteinExistence type="inferred from homology"/>
<keyword evidence="5 6" id="KW-0472">Membrane</keyword>
<feature type="domain" description="GtrA/DPMS transmembrane" evidence="7">
    <location>
        <begin position="7"/>
        <end position="121"/>
    </location>
</feature>
<dbReference type="RefSeq" id="WP_139675790.1">
    <property type="nucleotide sequence ID" value="NZ_VDMN01000001.1"/>
</dbReference>
<keyword evidence="4 6" id="KW-1133">Transmembrane helix</keyword>
<dbReference type="EMBL" id="VDMN01000001">
    <property type="protein sequence ID" value="TNM66397.1"/>
    <property type="molecule type" value="Genomic_DNA"/>
</dbReference>
<dbReference type="Pfam" id="PF04138">
    <property type="entry name" value="GtrA_DPMS_TM"/>
    <property type="match status" value="1"/>
</dbReference>
<keyword evidence="9" id="KW-1185">Reference proteome</keyword>
<evidence type="ECO:0000256" key="2">
    <source>
        <dbReference type="ARBA" id="ARBA00009399"/>
    </source>
</evidence>
<dbReference type="PANTHER" id="PTHR38459:SF1">
    <property type="entry name" value="PROPHAGE BACTOPRENOL-LINKED GLUCOSE TRANSLOCASE HOMOLOG"/>
    <property type="match status" value="1"/>
</dbReference>
<sequence length="125" mass="14001">MKRIFWFLFAGGIGFLIDVGVNHLLLTYTPVGPFLSRIPAIMAAMSFTWFINRNRTFEPSPHSLAVEGLRYWTVGITSSLINYAIYSALIARAPIQPAVAIVFASAAATVYSFFGYSRFVFRHKT</sequence>
<accession>A0A5C4XT99</accession>
<evidence type="ECO:0000313" key="8">
    <source>
        <dbReference type="EMBL" id="TNM66397.1"/>
    </source>
</evidence>
<comment type="subcellular location">
    <subcellularLocation>
        <location evidence="1">Membrane</location>
        <topology evidence="1">Multi-pass membrane protein</topology>
    </subcellularLocation>
</comment>
<protein>
    <submittedName>
        <fullName evidence="8">GtrA family protein</fullName>
    </submittedName>
</protein>
<evidence type="ECO:0000313" key="9">
    <source>
        <dbReference type="Proteomes" id="UP000311605"/>
    </source>
</evidence>
<evidence type="ECO:0000259" key="7">
    <source>
        <dbReference type="Pfam" id="PF04138"/>
    </source>
</evidence>
<organism evidence="8 9">
    <name type="scientific">Aliirhizobium smilacinae</name>
    <dbReference type="NCBI Taxonomy" id="1395944"/>
    <lineage>
        <taxon>Bacteria</taxon>
        <taxon>Pseudomonadati</taxon>
        <taxon>Pseudomonadota</taxon>
        <taxon>Alphaproteobacteria</taxon>
        <taxon>Hyphomicrobiales</taxon>
        <taxon>Rhizobiaceae</taxon>
        <taxon>Aliirhizobium</taxon>
    </lineage>
</organism>
<name>A0A5C4XT99_9HYPH</name>
<dbReference type="GO" id="GO:0005886">
    <property type="term" value="C:plasma membrane"/>
    <property type="evidence" value="ECO:0007669"/>
    <property type="project" value="TreeGrafter"/>
</dbReference>
<feature type="transmembrane region" description="Helical" evidence="6">
    <location>
        <begin position="71"/>
        <end position="89"/>
    </location>
</feature>
<feature type="transmembrane region" description="Helical" evidence="6">
    <location>
        <begin position="95"/>
        <end position="114"/>
    </location>
</feature>
<keyword evidence="3 6" id="KW-0812">Transmembrane</keyword>
<dbReference type="InterPro" id="IPR007267">
    <property type="entry name" value="GtrA_DPMS_TM"/>
</dbReference>
<evidence type="ECO:0000256" key="6">
    <source>
        <dbReference type="SAM" id="Phobius"/>
    </source>
</evidence>
<evidence type="ECO:0000256" key="5">
    <source>
        <dbReference type="ARBA" id="ARBA00023136"/>
    </source>
</evidence>
<comment type="similarity">
    <text evidence="2">Belongs to the GtrA family.</text>
</comment>
<evidence type="ECO:0000256" key="4">
    <source>
        <dbReference type="ARBA" id="ARBA00022989"/>
    </source>
</evidence>
<feature type="transmembrane region" description="Helical" evidence="6">
    <location>
        <begin position="7"/>
        <end position="28"/>
    </location>
</feature>
<dbReference type="AlphaFoldDB" id="A0A5C4XT99"/>
<dbReference type="OrthoDB" id="7360864at2"/>
<gene>
    <name evidence="8" type="ORF">FHP24_09405</name>
</gene>
<comment type="caution">
    <text evidence="8">The sequence shown here is derived from an EMBL/GenBank/DDBJ whole genome shotgun (WGS) entry which is preliminary data.</text>
</comment>
<dbReference type="PANTHER" id="PTHR38459">
    <property type="entry name" value="PROPHAGE BACTOPRENOL-LINKED GLUCOSE TRANSLOCASE HOMOLOG"/>
    <property type="match status" value="1"/>
</dbReference>
<evidence type="ECO:0000256" key="1">
    <source>
        <dbReference type="ARBA" id="ARBA00004141"/>
    </source>
</evidence>
<evidence type="ECO:0000256" key="3">
    <source>
        <dbReference type="ARBA" id="ARBA00022692"/>
    </source>
</evidence>
<dbReference type="GO" id="GO:0000271">
    <property type="term" value="P:polysaccharide biosynthetic process"/>
    <property type="evidence" value="ECO:0007669"/>
    <property type="project" value="InterPro"/>
</dbReference>